<dbReference type="EMBL" id="AFWI01000002">
    <property type="protein sequence ID" value="EGU59077.1"/>
    <property type="molecule type" value="Genomic_DNA"/>
</dbReference>
<evidence type="ECO:0000313" key="3">
    <source>
        <dbReference type="Proteomes" id="UP000003836"/>
    </source>
</evidence>
<gene>
    <name evidence="2" type="ORF">VITU9109_19025</name>
</gene>
<feature type="region of interest" description="Disordered" evidence="1">
    <location>
        <begin position="21"/>
        <end position="40"/>
    </location>
</feature>
<sequence>MKQTLLKTASVLLQDERYKVPIDEVAPQPSPTQPSQPRRT</sequence>
<evidence type="ECO:0000256" key="1">
    <source>
        <dbReference type="SAM" id="MobiDB-lite"/>
    </source>
</evidence>
<name>A0ABP2LRT7_9VIBR</name>
<evidence type="ECO:0000313" key="2">
    <source>
        <dbReference type="EMBL" id="EGU59077.1"/>
    </source>
</evidence>
<protein>
    <submittedName>
        <fullName evidence="2">Uncharacterized protein</fullName>
    </submittedName>
</protein>
<accession>A0ABP2LRT7</accession>
<comment type="caution">
    <text evidence="2">The sequence shown here is derived from an EMBL/GenBank/DDBJ whole genome shotgun (WGS) entry which is preliminary data.</text>
</comment>
<dbReference type="Proteomes" id="UP000003836">
    <property type="component" value="Unassembled WGS sequence"/>
</dbReference>
<proteinExistence type="predicted"/>
<reference evidence="2 3" key="1">
    <citation type="journal article" date="2012" name="Int. J. Syst. Evol. Microbiol.">
        <title>Vibrio caribbeanicus sp. nov., isolated from the marine sponge Scleritoderma cyanea.</title>
        <authorList>
            <person name="Hoffmann M."/>
            <person name="Monday S.R."/>
            <person name="Allard M.W."/>
            <person name="Strain E.A."/>
            <person name="Whittaker P."/>
            <person name="Naum M."/>
            <person name="McCarthy P.J."/>
            <person name="Lopez J.V."/>
            <person name="Fischer M."/>
            <person name="Brown E.W."/>
        </authorList>
    </citation>
    <scope>NUCLEOTIDE SEQUENCE [LARGE SCALE GENOMIC DNA]</scope>
    <source>
        <strain evidence="2 3">ATCC 19109</strain>
    </source>
</reference>
<organism evidence="2 3">
    <name type="scientific">Vibrio tubiashii ATCC 19109</name>
    <dbReference type="NCBI Taxonomy" id="1051646"/>
    <lineage>
        <taxon>Bacteria</taxon>
        <taxon>Pseudomonadati</taxon>
        <taxon>Pseudomonadota</taxon>
        <taxon>Gammaproteobacteria</taxon>
        <taxon>Vibrionales</taxon>
        <taxon>Vibrionaceae</taxon>
        <taxon>Vibrio</taxon>
        <taxon>Vibrio oreintalis group</taxon>
    </lineage>
</organism>
<keyword evidence="3" id="KW-1185">Reference proteome</keyword>